<dbReference type="RefSeq" id="WP_219200187.1">
    <property type="nucleotide sequence ID" value="NZ_JAHWQX010000001.1"/>
</dbReference>
<protein>
    <submittedName>
        <fullName evidence="2">SDR family oxidoreductase</fullName>
    </submittedName>
</protein>
<dbReference type="PANTHER" id="PTHR42760">
    <property type="entry name" value="SHORT-CHAIN DEHYDROGENASES/REDUCTASES FAMILY MEMBER"/>
    <property type="match status" value="1"/>
</dbReference>
<name>A0ABS6WKM0_9HYPH</name>
<dbReference type="EMBL" id="JAHWQX010000001">
    <property type="protein sequence ID" value="MBW3096484.1"/>
    <property type="molecule type" value="Genomic_DNA"/>
</dbReference>
<sequence>MIVITGASKGLGAAIAERCRNNGHSVFGLARDTSNLSFPGINCDVGDYQSLKDAVRAIKKAGEPLTAVINAAGIAAMNMAVTSDEQTVRRIIQTNLTGTIFACQLLAPLMMRRKAGTIITFSTIAVPLAMKGESIYAASKAGVEAFTRTFAREVADFGIRVNCISPGPIKTDLLRGVSEAQIDAIVSHQLVPQRFTKDDVCDLVDLLLDDKARSLSGQVLHVGGV</sequence>
<evidence type="ECO:0000313" key="2">
    <source>
        <dbReference type="EMBL" id="MBW3096484.1"/>
    </source>
</evidence>
<dbReference type="CDD" id="cd05233">
    <property type="entry name" value="SDR_c"/>
    <property type="match status" value="1"/>
</dbReference>
<reference evidence="2" key="1">
    <citation type="submission" date="2021-07" db="EMBL/GenBank/DDBJ databases">
        <title>Pseudohoeflea marina sp. nov. a polyhydroxyalcanoate-producing bacterium.</title>
        <authorList>
            <person name="Zheng W."/>
            <person name="Yu S."/>
            <person name="Huang Y."/>
        </authorList>
    </citation>
    <scope>NUCLEOTIDE SEQUENCE</scope>
    <source>
        <strain evidence="2">DP4N28-3</strain>
    </source>
</reference>
<dbReference type="InterPro" id="IPR002347">
    <property type="entry name" value="SDR_fam"/>
</dbReference>
<proteinExistence type="predicted"/>
<evidence type="ECO:0000256" key="1">
    <source>
        <dbReference type="ARBA" id="ARBA00023002"/>
    </source>
</evidence>
<keyword evidence="3" id="KW-1185">Reference proteome</keyword>
<dbReference type="PANTHER" id="PTHR42760:SF133">
    <property type="entry name" value="3-OXOACYL-[ACYL-CARRIER-PROTEIN] REDUCTASE"/>
    <property type="match status" value="1"/>
</dbReference>
<accession>A0ABS6WKM0</accession>
<evidence type="ECO:0000313" key="3">
    <source>
        <dbReference type="Proteomes" id="UP001430804"/>
    </source>
</evidence>
<keyword evidence="1" id="KW-0560">Oxidoreductase</keyword>
<comment type="caution">
    <text evidence="2">The sequence shown here is derived from an EMBL/GenBank/DDBJ whole genome shotgun (WGS) entry which is preliminary data.</text>
</comment>
<dbReference type="Proteomes" id="UP001430804">
    <property type="component" value="Unassembled WGS sequence"/>
</dbReference>
<gene>
    <name evidence="2" type="ORF">KY465_04255</name>
</gene>
<organism evidence="2 3">
    <name type="scientific">Pseudohoeflea coraliihabitans</name>
    <dbReference type="NCBI Taxonomy" id="2860393"/>
    <lineage>
        <taxon>Bacteria</taxon>
        <taxon>Pseudomonadati</taxon>
        <taxon>Pseudomonadota</taxon>
        <taxon>Alphaproteobacteria</taxon>
        <taxon>Hyphomicrobiales</taxon>
        <taxon>Rhizobiaceae</taxon>
        <taxon>Pseudohoeflea</taxon>
    </lineage>
</organism>
<dbReference type="Pfam" id="PF13561">
    <property type="entry name" value="adh_short_C2"/>
    <property type="match status" value="1"/>
</dbReference>